<reference evidence="3 4" key="1">
    <citation type="journal article" date="2018" name="Nat. Ecol. Evol.">
        <title>Genomic signatures of mitonuclear coevolution across populations of Tigriopus californicus.</title>
        <authorList>
            <person name="Barreto F.S."/>
            <person name="Watson E.T."/>
            <person name="Lima T.G."/>
            <person name="Willett C.S."/>
            <person name="Edmands S."/>
            <person name="Li W."/>
            <person name="Burton R.S."/>
        </authorList>
    </citation>
    <scope>NUCLEOTIDE SEQUENCE [LARGE SCALE GENOMIC DNA]</scope>
    <source>
        <strain evidence="3 4">San Diego</strain>
    </source>
</reference>
<dbReference type="PANTHER" id="PTHR21581">
    <property type="entry name" value="D-ALANYL-D-ALANINE CARBOXYPEPTIDASE"/>
    <property type="match status" value="1"/>
</dbReference>
<accession>A0A553N782</accession>
<gene>
    <name evidence="3" type="ORF">TCAL_04212</name>
</gene>
<keyword evidence="4" id="KW-1185">Reference proteome</keyword>
<proteinExistence type="predicted"/>
<dbReference type="SMART" id="SM00028">
    <property type="entry name" value="TPR"/>
    <property type="match status" value="4"/>
</dbReference>
<protein>
    <submittedName>
        <fullName evidence="3">Uncharacterized protein</fullName>
    </submittedName>
</protein>
<feature type="region of interest" description="Disordered" evidence="2">
    <location>
        <begin position="65"/>
        <end position="156"/>
    </location>
</feature>
<dbReference type="SUPFAM" id="SSF48452">
    <property type="entry name" value="TPR-like"/>
    <property type="match status" value="1"/>
</dbReference>
<evidence type="ECO:0000256" key="1">
    <source>
        <dbReference type="PROSITE-ProRule" id="PRU00339"/>
    </source>
</evidence>
<feature type="repeat" description="TPR" evidence="1">
    <location>
        <begin position="594"/>
        <end position="627"/>
    </location>
</feature>
<dbReference type="PANTHER" id="PTHR21581:SF6">
    <property type="entry name" value="TRAFFICKING PROTEIN PARTICLE COMPLEX SUBUNIT 12"/>
    <property type="match status" value="1"/>
</dbReference>
<evidence type="ECO:0000313" key="3">
    <source>
        <dbReference type="EMBL" id="TRY61260.1"/>
    </source>
</evidence>
<dbReference type="InterPro" id="IPR019734">
    <property type="entry name" value="TPR_rpt"/>
</dbReference>
<dbReference type="STRING" id="6832.A0A553N782"/>
<dbReference type="Pfam" id="PF13181">
    <property type="entry name" value="TPR_8"/>
    <property type="match status" value="1"/>
</dbReference>
<feature type="compositionally biased region" description="Low complexity" evidence="2">
    <location>
        <begin position="116"/>
        <end position="125"/>
    </location>
</feature>
<dbReference type="AlphaFoldDB" id="A0A553N782"/>
<feature type="region of interest" description="Disordered" evidence="2">
    <location>
        <begin position="1"/>
        <end position="22"/>
    </location>
</feature>
<dbReference type="OMA" id="IWFARIS"/>
<sequence>MASNEESGSDPGKPDLSSYFGGESAPIVTAEASVQSTSATNFFDQLEESSMSVLQSCRESRVDLSQIEIANQQPSPPEDTHLEAQLDVIEQRHDDVQSLRRRQMSESLDRKSSSDEQQQQQPQQELELEQTEGGEPMSEQPSLCTIFGETKDSADPFSSITKEEEDLFKAPKTVALDKEKKKLPDSLNLKPNVQVAISEVSTPTNTAPSSTYATPVAPTPKGDHSDPMNFSNASFLTSTPAPPGQLQSGAAVLLQASTSHFQTDQPITSPLPLSPAASNFVPQFNSSASIDESLILPDDEIVPEPLTKADKEDNRRHEAWIPKQATGQILSSIDASNPGTFYPDRSSLTRPCVVIREDLVDPVKNLVAHYRGETETQKRQVLTVETVTRDQKGLRQLVRAGCFRAAVNLTGRLLQMYNQGTGQSGDSSSMAKHTPSSLQIWFARISLLVKLRQFSIAELETTAFGDLDRPDLYFQFYSGMYPNRRGSMVPFAFRILIAEIPQYLGKYHETLDRLYALLATVKKIQDNLLKGKAEDGSKCQFSESDRLASQALWRKREIRVLYSLANSSIIQRDFESAITNLEILLEVEDTKLSAKILSAMGRVYLQLGDIREAETLFSRAFKAQTDNSTEEKVDHLVDLAHLSIGNSDFPNALNHFKKADDLNPDNPTVMNNIALCHIYCGSLKEGLDYLEARITRKPHLILHETVILNLCTIYELESSYASQKKRAILDLVSQYKGDGINAACLKLQM</sequence>
<organism evidence="3 4">
    <name type="scientific">Tigriopus californicus</name>
    <name type="common">Marine copepod</name>
    <dbReference type="NCBI Taxonomy" id="6832"/>
    <lineage>
        <taxon>Eukaryota</taxon>
        <taxon>Metazoa</taxon>
        <taxon>Ecdysozoa</taxon>
        <taxon>Arthropoda</taxon>
        <taxon>Crustacea</taxon>
        <taxon>Multicrustacea</taxon>
        <taxon>Hexanauplia</taxon>
        <taxon>Copepoda</taxon>
        <taxon>Harpacticoida</taxon>
        <taxon>Harpacticidae</taxon>
        <taxon>Tigriopus</taxon>
    </lineage>
</organism>
<dbReference type="GO" id="GO:0005794">
    <property type="term" value="C:Golgi apparatus"/>
    <property type="evidence" value="ECO:0007669"/>
    <property type="project" value="TreeGrafter"/>
</dbReference>
<dbReference type="InterPro" id="IPR011990">
    <property type="entry name" value="TPR-like_helical_dom_sf"/>
</dbReference>
<dbReference type="PROSITE" id="PS50005">
    <property type="entry name" value="TPR"/>
    <property type="match status" value="2"/>
</dbReference>
<feature type="compositionally biased region" description="Basic and acidic residues" evidence="2">
    <location>
        <begin position="78"/>
        <end position="114"/>
    </location>
</feature>
<keyword evidence="1" id="KW-0802">TPR repeat</keyword>
<dbReference type="Gene3D" id="1.25.40.10">
    <property type="entry name" value="Tetratricopeptide repeat domain"/>
    <property type="match status" value="1"/>
</dbReference>
<name>A0A553N782_TIGCA</name>
<evidence type="ECO:0000256" key="2">
    <source>
        <dbReference type="SAM" id="MobiDB-lite"/>
    </source>
</evidence>
<evidence type="ECO:0000313" key="4">
    <source>
        <dbReference type="Proteomes" id="UP000318571"/>
    </source>
</evidence>
<dbReference type="Proteomes" id="UP000318571">
    <property type="component" value="Chromosome 8"/>
</dbReference>
<dbReference type="EMBL" id="VCGU01000459">
    <property type="protein sequence ID" value="TRY61260.1"/>
    <property type="molecule type" value="Genomic_DNA"/>
</dbReference>
<dbReference type="GO" id="GO:0030008">
    <property type="term" value="C:TRAPP complex"/>
    <property type="evidence" value="ECO:0007669"/>
    <property type="project" value="TreeGrafter"/>
</dbReference>
<feature type="repeat" description="TPR" evidence="1">
    <location>
        <begin position="633"/>
        <end position="666"/>
    </location>
</feature>
<comment type="caution">
    <text evidence="3">The sequence shown here is derived from an EMBL/GenBank/DDBJ whole genome shotgun (WGS) entry which is preliminary data.</text>
</comment>